<dbReference type="InterPro" id="IPR050142">
    <property type="entry name" value="MADS-box/MEF2_TF"/>
</dbReference>
<dbReference type="Gene3D" id="3.40.1810.10">
    <property type="entry name" value="Transcription factor, MADS-box"/>
    <property type="match status" value="1"/>
</dbReference>
<dbReference type="InterPro" id="IPR002100">
    <property type="entry name" value="TF_MADSbox"/>
</dbReference>
<evidence type="ECO:0000313" key="9">
    <source>
        <dbReference type="Proteomes" id="UP001412067"/>
    </source>
</evidence>
<dbReference type="PROSITE" id="PS50066">
    <property type="entry name" value="MADS_BOX_2"/>
    <property type="match status" value="1"/>
</dbReference>
<evidence type="ECO:0000259" key="6">
    <source>
        <dbReference type="PROSITE" id="PS50066"/>
    </source>
</evidence>
<dbReference type="PRINTS" id="PR00404">
    <property type="entry name" value="MADSDOMAIN"/>
</dbReference>
<dbReference type="InterPro" id="IPR002487">
    <property type="entry name" value="TF_Kbox"/>
</dbReference>
<dbReference type="PANTHER" id="PTHR48019">
    <property type="entry name" value="SERUM RESPONSE FACTOR HOMOLOG"/>
    <property type="match status" value="1"/>
</dbReference>
<evidence type="ECO:0000256" key="2">
    <source>
        <dbReference type="ARBA" id="ARBA00023015"/>
    </source>
</evidence>
<dbReference type="Proteomes" id="UP001412067">
    <property type="component" value="Unassembled WGS sequence"/>
</dbReference>
<evidence type="ECO:0000313" key="8">
    <source>
        <dbReference type="EMBL" id="KAK8939806.1"/>
    </source>
</evidence>
<name>A0ABR2LFN0_9ASPA</name>
<sequence length="214" mass="24346">MMRVVEAAGRENMAGIKGKMEIKRIENTANRQVTFCKRRNGLLKKAYELSVLCDADVALIIFSGRGRLYEYANNSVKGTIERYMNTRVDSANSELVSQENSQYYLQEASKLRQQIISLQNSNRNLMGEALSTMNMRDLKQLEARLEKGINKIRSKKVHLYVLFQDSECVADIEEDGLEEGASSTNELNLILKFKQKSVLSFPVLVPHHLPKLSE</sequence>
<comment type="subcellular location">
    <subcellularLocation>
        <location evidence="1">Nucleus</location>
    </subcellularLocation>
</comment>
<dbReference type="EMBL" id="JBBWWR010000020">
    <property type="protein sequence ID" value="KAK8939806.1"/>
    <property type="molecule type" value="Genomic_DNA"/>
</dbReference>
<evidence type="ECO:0000256" key="4">
    <source>
        <dbReference type="ARBA" id="ARBA00023163"/>
    </source>
</evidence>
<keyword evidence="9" id="KW-1185">Reference proteome</keyword>
<evidence type="ECO:0000256" key="3">
    <source>
        <dbReference type="ARBA" id="ARBA00023125"/>
    </source>
</evidence>
<keyword evidence="2" id="KW-0805">Transcription regulation</keyword>
<gene>
    <name evidence="8" type="primary">AG2</name>
    <name evidence="8" type="ORF">KSP40_PGU018555</name>
</gene>
<organism evidence="8 9">
    <name type="scientific">Platanthera guangdongensis</name>
    <dbReference type="NCBI Taxonomy" id="2320717"/>
    <lineage>
        <taxon>Eukaryota</taxon>
        <taxon>Viridiplantae</taxon>
        <taxon>Streptophyta</taxon>
        <taxon>Embryophyta</taxon>
        <taxon>Tracheophyta</taxon>
        <taxon>Spermatophyta</taxon>
        <taxon>Magnoliopsida</taxon>
        <taxon>Liliopsida</taxon>
        <taxon>Asparagales</taxon>
        <taxon>Orchidaceae</taxon>
        <taxon>Orchidoideae</taxon>
        <taxon>Orchideae</taxon>
        <taxon>Orchidinae</taxon>
        <taxon>Platanthera</taxon>
    </lineage>
</organism>
<dbReference type="PROSITE" id="PS51297">
    <property type="entry name" value="K_BOX"/>
    <property type="match status" value="1"/>
</dbReference>
<keyword evidence="3" id="KW-0238">DNA-binding</keyword>
<comment type="caution">
    <text evidence="8">The sequence shown here is derived from an EMBL/GenBank/DDBJ whole genome shotgun (WGS) entry which is preliminary data.</text>
</comment>
<evidence type="ECO:0000256" key="5">
    <source>
        <dbReference type="ARBA" id="ARBA00023242"/>
    </source>
</evidence>
<protein>
    <submittedName>
        <fullName evidence="8">Floral homeotic protein AGAMOUS</fullName>
    </submittedName>
</protein>
<proteinExistence type="predicted"/>
<dbReference type="SMART" id="SM00432">
    <property type="entry name" value="MADS"/>
    <property type="match status" value="1"/>
</dbReference>
<keyword evidence="5" id="KW-0539">Nucleus</keyword>
<dbReference type="InterPro" id="IPR033896">
    <property type="entry name" value="MEF2-like_N"/>
</dbReference>
<reference evidence="8 9" key="1">
    <citation type="journal article" date="2022" name="Nat. Plants">
        <title>Genomes of leafy and leafless Platanthera orchids illuminate the evolution of mycoheterotrophy.</title>
        <authorList>
            <person name="Li M.H."/>
            <person name="Liu K.W."/>
            <person name="Li Z."/>
            <person name="Lu H.C."/>
            <person name="Ye Q.L."/>
            <person name="Zhang D."/>
            <person name="Wang J.Y."/>
            <person name="Li Y.F."/>
            <person name="Zhong Z.M."/>
            <person name="Liu X."/>
            <person name="Yu X."/>
            <person name="Liu D.K."/>
            <person name="Tu X.D."/>
            <person name="Liu B."/>
            <person name="Hao Y."/>
            <person name="Liao X.Y."/>
            <person name="Jiang Y.T."/>
            <person name="Sun W.H."/>
            <person name="Chen J."/>
            <person name="Chen Y.Q."/>
            <person name="Ai Y."/>
            <person name="Zhai J.W."/>
            <person name="Wu S.S."/>
            <person name="Zhou Z."/>
            <person name="Hsiao Y.Y."/>
            <person name="Wu W.L."/>
            <person name="Chen Y.Y."/>
            <person name="Lin Y.F."/>
            <person name="Hsu J.L."/>
            <person name="Li C.Y."/>
            <person name="Wang Z.W."/>
            <person name="Zhao X."/>
            <person name="Zhong W.Y."/>
            <person name="Ma X.K."/>
            <person name="Ma L."/>
            <person name="Huang J."/>
            <person name="Chen G.Z."/>
            <person name="Huang M.Z."/>
            <person name="Huang L."/>
            <person name="Peng D.H."/>
            <person name="Luo Y.B."/>
            <person name="Zou S.Q."/>
            <person name="Chen S.P."/>
            <person name="Lan S."/>
            <person name="Tsai W.C."/>
            <person name="Van de Peer Y."/>
            <person name="Liu Z.J."/>
        </authorList>
    </citation>
    <scope>NUCLEOTIDE SEQUENCE [LARGE SCALE GENOMIC DNA]</scope>
    <source>
        <strain evidence="8">Lor288</strain>
    </source>
</reference>
<dbReference type="Pfam" id="PF01486">
    <property type="entry name" value="K-box"/>
    <property type="match status" value="1"/>
</dbReference>
<dbReference type="InterPro" id="IPR036879">
    <property type="entry name" value="TF_MADSbox_sf"/>
</dbReference>
<dbReference type="Pfam" id="PF00319">
    <property type="entry name" value="SRF-TF"/>
    <property type="match status" value="1"/>
</dbReference>
<accession>A0ABR2LFN0</accession>
<evidence type="ECO:0000259" key="7">
    <source>
        <dbReference type="PROSITE" id="PS51297"/>
    </source>
</evidence>
<evidence type="ECO:0000256" key="1">
    <source>
        <dbReference type="ARBA" id="ARBA00004123"/>
    </source>
</evidence>
<keyword evidence="4" id="KW-0804">Transcription</keyword>
<feature type="domain" description="MADS-box" evidence="6">
    <location>
        <begin position="17"/>
        <end position="75"/>
    </location>
</feature>
<feature type="domain" description="K-box" evidence="7">
    <location>
        <begin position="101"/>
        <end position="188"/>
    </location>
</feature>
<dbReference type="CDD" id="cd00265">
    <property type="entry name" value="MADS_MEF2_like"/>
    <property type="match status" value="1"/>
</dbReference>
<dbReference type="SUPFAM" id="SSF55455">
    <property type="entry name" value="SRF-like"/>
    <property type="match status" value="1"/>
</dbReference>